<proteinExistence type="predicted"/>
<evidence type="ECO:0000313" key="1">
    <source>
        <dbReference type="EMBL" id="CAK9862406.1"/>
    </source>
</evidence>
<name>A0ABP1AJ25_9BRYO</name>
<protein>
    <submittedName>
        <fullName evidence="1">Uncharacterized protein</fullName>
    </submittedName>
</protein>
<keyword evidence="2" id="KW-1185">Reference proteome</keyword>
<dbReference type="EMBL" id="OZ023713">
    <property type="protein sequence ID" value="CAK9862406.1"/>
    <property type="molecule type" value="Genomic_DNA"/>
</dbReference>
<dbReference type="Proteomes" id="UP001497522">
    <property type="component" value="Chromosome 12"/>
</dbReference>
<reference evidence="1" key="1">
    <citation type="submission" date="2024-03" db="EMBL/GenBank/DDBJ databases">
        <authorList>
            <consortium name="ELIXIR-Norway"/>
            <consortium name="Elixir Norway"/>
        </authorList>
    </citation>
    <scope>NUCLEOTIDE SEQUENCE</scope>
</reference>
<organism evidence="1 2">
    <name type="scientific">Sphagnum jensenii</name>
    <dbReference type="NCBI Taxonomy" id="128206"/>
    <lineage>
        <taxon>Eukaryota</taxon>
        <taxon>Viridiplantae</taxon>
        <taxon>Streptophyta</taxon>
        <taxon>Embryophyta</taxon>
        <taxon>Bryophyta</taxon>
        <taxon>Sphagnophytina</taxon>
        <taxon>Sphagnopsida</taxon>
        <taxon>Sphagnales</taxon>
        <taxon>Sphagnaceae</taxon>
        <taxon>Sphagnum</taxon>
    </lineage>
</organism>
<evidence type="ECO:0000313" key="2">
    <source>
        <dbReference type="Proteomes" id="UP001497522"/>
    </source>
</evidence>
<gene>
    <name evidence="1" type="ORF">CSSPJE1EN2_LOCUS5401</name>
</gene>
<sequence length="90" mass="9889">MASSKCDQLRAKGNAEYKQLSEGSCLFAAPVRRRKLVLACQQYMDALGCSHTAAERAACFKNLGMLHVMWGKFEFKDTAADSSKLASLKP</sequence>
<accession>A0ABP1AJ25</accession>